<feature type="region of interest" description="Disordered" evidence="1">
    <location>
        <begin position="115"/>
        <end position="159"/>
    </location>
</feature>
<feature type="compositionally biased region" description="Pro residues" evidence="1">
    <location>
        <begin position="181"/>
        <end position="191"/>
    </location>
</feature>
<dbReference type="Proteomes" id="UP001529510">
    <property type="component" value="Unassembled WGS sequence"/>
</dbReference>
<feature type="non-terminal residue" evidence="2">
    <location>
        <position position="191"/>
    </location>
</feature>
<sequence length="191" mass="20649">MEVATHFSALAGRDLPFVEYAWEFCGLATMSVLDNTTLNSLFWIGANYNRPVVLPDTTGLSWREGILRCLESVRPQFRTSPPAALHSSPMASLFNVVDIMDMALPPEFSAPILSPSSPTSPLVPSSPPESPMSPLVPSNPPVPAPPERPPGPAPPELSWACSTLISPKKILPKLPASPWLPELPDPPWRPS</sequence>
<feature type="region of interest" description="Disordered" evidence="1">
    <location>
        <begin position="172"/>
        <end position="191"/>
    </location>
</feature>
<dbReference type="AlphaFoldDB" id="A0ABD0RXN9"/>
<feature type="compositionally biased region" description="Pro residues" evidence="1">
    <location>
        <begin position="137"/>
        <end position="155"/>
    </location>
</feature>
<reference evidence="2 3" key="1">
    <citation type="submission" date="2024-05" db="EMBL/GenBank/DDBJ databases">
        <title>Genome sequencing and assembly of Indian major carp, Cirrhinus mrigala (Hamilton, 1822).</title>
        <authorList>
            <person name="Mohindra V."/>
            <person name="Chowdhury L.M."/>
            <person name="Lal K."/>
            <person name="Jena J.K."/>
        </authorList>
    </citation>
    <scope>NUCLEOTIDE SEQUENCE [LARGE SCALE GENOMIC DNA]</scope>
    <source>
        <strain evidence="2">CM1030</strain>
        <tissue evidence="2">Blood</tissue>
    </source>
</reference>
<evidence type="ECO:0000313" key="2">
    <source>
        <dbReference type="EMBL" id="KAL0203317.1"/>
    </source>
</evidence>
<organism evidence="2 3">
    <name type="scientific">Cirrhinus mrigala</name>
    <name type="common">Mrigala</name>
    <dbReference type="NCBI Taxonomy" id="683832"/>
    <lineage>
        <taxon>Eukaryota</taxon>
        <taxon>Metazoa</taxon>
        <taxon>Chordata</taxon>
        <taxon>Craniata</taxon>
        <taxon>Vertebrata</taxon>
        <taxon>Euteleostomi</taxon>
        <taxon>Actinopterygii</taxon>
        <taxon>Neopterygii</taxon>
        <taxon>Teleostei</taxon>
        <taxon>Ostariophysi</taxon>
        <taxon>Cypriniformes</taxon>
        <taxon>Cyprinidae</taxon>
        <taxon>Labeoninae</taxon>
        <taxon>Labeonini</taxon>
        <taxon>Cirrhinus</taxon>
    </lineage>
</organism>
<evidence type="ECO:0000256" key="1">
    <source>
        <dbReference type="SAM" id="MobiDB-lite"/>
    </source>
</evidence>
<comment type="caution">
    <text evidence="2">The sequence shown here is derived from an EMBL/GenBank/DDBJ whole genome shotgun (WGS) entry which is preliminary data.</text>
</comment>
<keyword evidence="3" id="KW-1185">Reference proteome</keyword>
<evidence type="ECO:0000313" key="3">
    <source>
        <dbReference type="Proteomes" id="UP001529510"/>
    </source>
</evidence>
<accession>A0ABD0RXN9</accession>
<name>A0ABD0RXN9_CIRMR</name>
<dbReference type="EMBL" id="JAMKFB020000001">
    <property type="protein sequence ID" value="KAL0203317.1"/>
    <property type="molecule type" value="Genomic_DNA"/>
</dbReference>
<proteinExistence type="predicted"/>
<protein>
    <submittedName>
        <fullName evidence="2">Uncharacterized protein</fullName>
    </submittedName>
</protein>
<gene>
    <name evidence="2" type="ORF">M9458_001335</name>
</gene>